<dbReference type="InterPro" id="IPR029063">
    <property type="entry name" value="SAM-dependent_MTases_sf"/>
</dbReference>
<accession>A0AAE3A1H6</accession>
<keyword evidence="2" id="KW-1185">Reference proteome</keyword>
<comment type="caution">
    <text evidence="1">The sequence shown here is derived from an EMBL/GenBank/DDBJ whole genome shotgun (WGS) entry which is preliminary data.</text>
</comment>
<proteinExistence type="predicted"/>
<keyword evidence="1" id="KW-0808">Transferase</keyword>
<reference evidence="1 2" key="1">
    <citation type="submission" date="2021-10" db="EMBL/GenBank/DDBJ databases">
        <title>Anaerobic single-cell dispensing facilitates the cultivation of human gut bacteria.</title>
        <authorList>
            <person name="Afrizal A."/>
        </authorList>
    </citation>
    <scope>NUCLEOTIDE SEQUENCE [LARGE SCALE GENOMIC DNA]</scope>
    <source>
        <strain evidence="1 2">CLA-AA-H273</strain>
    </source>
</reference>
<dbReference type="AlphaFoldDB" id="A0AAE3A1H6"/>
<keyword evidence="1" id="KW-0489">Methyltransferase</keyword>
<dbReference type="EMBL" id="JAJEPV010000010">
    <property type="protein sequence ID" value="MCC2119090.1"/>
    <property type="molecule type" value="Genomic_DNA"/>
</dbReference>
<protein>
    <submittedName>
        <fullName evidence="1">RRP8 family class I SAM-dependent methyltransferase</fullName>
    </submittedName>
</protein>
<name>A0AAE3A1H6_9FIRM</name>
<evidence type="ECO:0000313" key="1">
    <source>
        <dbReference type="EMBL" id="MCC2119090.1"/>
    </source>
</evidence>
<dbReference type="SUPFAM" id="SSF53335">
    <property type="entry name" value="S-adenosyl-L-methionine-dependent methyltransferases"/>
    <property type="match status" value="1"/>
</dbReference>
<dbReference type="GO" id="GO:0032259">
    <property type="term" value="P:methylation"/>
    <property type="evidence" value="ECO:0007669"/>
    <property type="project" value="UniProtKB-KW"/>
</dbReference>
<dbReference type="Gene3D" id="3.40.50.150">
    <property type="entry name" value="Vaccinia Virus protein VP39"/>
    <property type="match status" value="1"/>
</dbReference>
<gene>
    <name evidence="1" type="ORF">LKD75_05695</name>
</gene>
<dbReference type="Proteomes" id="UP001197795">
    <property type="component" value="Unassembled WGS sequence"/>
</dbReference>
<dbReference type="GO" id="GO:0008168">
    <property type="term" value="F:methyltransferase activity"/>
    <property type="evidence" value="ECO:0007669"/>
    <property type="project" value="UniProtKB-KW"/>
</dbReference>
<dbReference type="RefSeq" id="WP_227732976.1">
    <property type="nucleotide sequence ID" value="NZ_JAJEPV010000010.1"/>
</dbReference>
<evidence type="ECO:0000313" key="2">
    <source>
        <dbReference type="Proteomes" id="UP001197795"/>
    </source>
</evidence>
<organism evidence="1 2">
    <name type="scientific">Waltera acetigignens</name>
    <dbReference type="NCBI Taxonomy" id="2981769"/>
    <lineage>
        <taxon>Bacteria</taxon>
        <taxon>Bacillati</taxon>
        <taxon>Bacillota</taxon>
        <taxon>Clostridia</taxon>
        <taxon>Lachnospirales</taxon>
        <taxon>Lachnospiraceae</taxon>
        <taxon>Waltera</taxon>
    </lineage>
</organism>
<sequence>MKKIIGCPAGEWALKLYTVDRFISLEYLLDEQEGEYGICGFPQRVHSYEYLRNEKIDDLIVIINDTRKYEEIKKKLEKYGLIENIHFFNGWKLDSNFYHEVYADKGWQEFEQSDTNALKRQRQGWKDRARAMSQLIPEDVKVLMDIGCGEELLKEFLCKDIKYYGLDYCERNKETIICDINKEKLPDIKVDLYYMAGIIDYVTDIPNFIKQLSRAKYVVMSKTRNERFIRLDDKVMDSGYMNYGISSYYCSNLITDMFEIGFVCRKMQWNYKQRDEH</sequence>